<keyword evidence="10" id="KW-1185">Reference proteome</keyword>
<reference evidence="9 10" key="1">
    <citation type="submission" date="2016-10" db="EMBL/GenBank/DDBJ databases">
        <authorList>
            <person name="de Groot N.N."/>
        </authorList>
    </citation>
    <scope>NUCLEOTIDE SEQUENCE [LARGE SCALE GENOMIC DNA]</scope>
    <source>
        <strain evidence="9 10">CGMCC 4.3519</strain>
    </source>
</reference>
<dbReference type="FunFam" id="1.10.630.10:FF:000018">
    <property type="entry name" value="Cytochrome P450 monooxygenase"/>
    <property type="match status" value="1"/>
</dbReference>
<evidence type="ECO:0000256" key="6">
    <source>
        <dbReference type="ARBA" id="ARBA00023033"/>
    </source>
</evidence>
<dbReference type="GO" id="GO:0020037">
    <property type="term" value="F:heme binding"/>
    <property type="evidence" value="ECO:0007669"/>
    <property type="project" value="InterPro"/>
</dbReference>
<gene>
    <name evidence="9" type="ORF">SAMN05216481_10475</name>
</gene>
<dbReference type="EMBL" id="FOET01000004">
    <property type="protein sequence ID" value="SEQ12276.1"/>
    <property type="molecule type" value="Genomic_DNA"/>
</dbReference>
<accession>A0A1H9DFM2</accession>
<evidence type="ECO:0000256" key="3">
    <source>
        <dbReference type="ARBA" id="ARBA00022723"/>
    </source>
</evidence>
<sequence length="434" mass="47392">MTPTATTTAASTTPATPAATTATTASGPAPAARFTERYLLDPAVNADPYGYLNALRDHAPVHWSPMHRAWLVTGHEQVMRCLRDPAVSADRVRPLMDAVPQGARDDAERAFAILSRWMVFNDPPQHRRLRQVFQEQFAARAVARYGAFTERATRAMLNRRAAPGRSGDIAADIARPLPALVFARWLGVPQAHAPSFWYWNARVGDLVLGAAQEEREYRTSLQSLVSLEDYLAGLVAERRAEPKDDLISSVLAGGRIGDGVSEEEFVGMLTQMAFAGGETTSNLIANTLLALLRRPDQLRAVREEPELVAAAVEETLRLDGPSKMSIRTAARDTGLDGHTLRAGDRIFLVTAAANRDPARFPDPDAFDLRRTGGTHLGFGFGAHFCIGAALARLVACAVVGVLVRDYPELRLDGTRHTWQLSLLNRSLTALPVRY</sequence>
<dbReference type="Proteomes" id="UP000199055">
    <property type="component" value="Unassembled WGS sequence"/>
</dbReference>
<dbReference type="GO" id="GO:0005506">
    <property type="term" value="F:iron ion binding"/>
    <property type="evidence" value="ECO:0007669"/>
    <property type="project" value="InterPro"/>
</dbReference>
<name>A0A1H9DFM2_9ACTN</name>
<dbReference type="PANTHER" id="PTHR46696">
    <property type="entry name" value="P450, PUTATIVE (EUROFUNG)-RELATED"/>
    <property type="match status" value="1"/>
</dbReference>
<dbReference type="GO" id="GO:0008395">
    <property type="term" value="F:steroid hydroxylase activity"/>
    <property type="evidence" value="ECO:0007669"/>
    <property type="project" value="TreeGrafter"/>
</dbReference>
<evidence type="ECO:0000313" key="10">
    <source>
        <dbReference type="Proteomes" id="UP000199055"/>
    </source>
</evidence>
<keyword evidence="4 7" id="KW-0560">Oxidoreductase</keyword>
<dbReference type="InterPro" id="IPR036396">
    <property type="entry name" value="Cyt_P450_sf"/>
</dbReference>
<keyword evidence="3 7" id="KW-0479">Metal-binding</keyword>
<protein>
    <submittedName>
        <fullName evidence="9">Cytochrome P450</fullName>
    </submittedName>
</protein>
<dbReference type="GO" id="GO:0036199">
    <property type="term" value="F:cholest-4-en-3-one 26-monooxygenase activity"/>
    <property type="evidence" value="ECO:0007669"/>
    <property type="project" value="TreeGrafter"/>
</dbReference>
<dbReference type="GO" id="GO:0006707">
    <property type="term" value="P:cholesterol catabolic process"/>
    <property type="evidence" value="ECO:0007669"/>
    <property type="project" value="TreeGrafter"/>
</dbReference>
<dbReference type="InterPro" id="IPR017972">
    <property type="entry name" value="Cyt_P450_CS"/>
</dbReference>
<comment type="similarity">
    <text evidence="1 7">Belongs to the cytochrome P450 family.</text>
</comment>
<evidence type="ECO:0000256" key="5">
    <source>
        <dbReference type="ARBA" id="ARBA00023004"/>
    </source>
</evidence>
<dbReference type="InterPro" id="IPR001128">
    <property type="entry name" value="Cyt_P450"/>
</dbReference>
<evidence type="ECO:0000256" key="7">
    <source>
        <dbReference type="RuleBase" id="RU000461"/>
    </source>
</evidence>
<dbReference type="STRING" id="403935.SAMN05216481_10475"/>
<keyword evidence="5 7" id="KW-0408">Iron</keyword>
<feature type="region of interest" description="Disordered" evidence="8">
    <location>
        <begin position="1"/>
        <end position="28"/>
    </location>
</feature>
<proteinExistence type="inferred from homology"/>
<dbReference type="Gene3D" id="1.10.630.10">
    <property type="entry name" value="Cytochrome P450"/>
    <property type="match status" value="1"/>
</dbReference>
<dbReference type="AlphaFoldDB" id="A0A1H9DFM2"/>
<keyword evidence="6 7" id="KW-0503">Monooxygenase</keyword>
<dbReference type="CDD" id="cd20625">
    <property type="entry name" value="CYP164-like"/>
    <property type="match status" value="1"/>
</dbReference>
<dbReference type="PRINTS" id="PR00385">
    <property type="entry name" value="P450"/>
</dbReference>
<dbReference type="RefSeq" id="WP_093658011.1">
    <property type="nucleotide sequence ID" value="NZ_FOET01000004.1"/>
</dbReference>
<dbReference type="PRINTS" id="PR00359">
    <property type="entry name" value="BP450"/>
</dbReference>
<dbReference type="PROSITE" id="PS00086">
    <property type="entry name" value="CYTOCHROME_P450"/>
    <property type="match status" value="1"/>
</dbReference>
<evidence type="ECO:0000256" key="2">
    <source>
        <dbReference type="ARBA" id="ARBA00022617"/>
    </source>
</evidence>
<organism evidence="9 10">
    <name type="scientific">Streptomyces radiopugnans</name>
    <dbReference type="NCBI Taxonomy" id="403935"/>
    <lineage>
        <taxon>Bacteria</taxon>
        <taxon>Bacillati</taxon>
        <taxon>Actinomycetota</taxon>
        <taxon>Actinomycetes</taxon>
        <taxon>Kitasatosporales</taxon>
        <taxon>Streptomycetaceae</taxon>
        <taxon>Streptomyces</taxon>
    </lineage>
</organism>
<evidence type="ECO:0000313" key="9">
    <source>
        <dbReference type="EMBL" id="SEQ12276.1"/>
    </source>
</evidence>
<dbReference type="InterPro" id="IPR002397">
    <property type="entry name" value="Cyt_P450_B"/>
</dbReference>
<evidence type="ECO:0000256" key="1">
    <source>
        <dbReference type="ARBA" id="ARBA00010617"/>
    </source>
</evidence>
<evidence type="ECO:0000256" key="8">
    <source>
        <dbReference type="SAM" id="MobiDB-lite"/>
    </source>
</evidence>
<evidence type="ECO:0000256" key="4">
    <source>
        <dbReference type="ARBA" id="ARBA00023002"/>
    </source>
</evidence>
<dbReference type="PANTHER" id="PTHR46696:SF4">
    <property type="entry name" value="BIOTIN BIOSYNTHESIS CYTOCHROME P450"/>
    <property type="match status" value="1"/>
</dbReference>
<dbReference type="SUPFAM" id="SSF48264">
    <property type="entry name" value="Cytochrome P450"/>
    <property type="match status" value="1"/>
</dbReference>
<dbReference type="Pfam" id="PF00067">
    <property type="entry name" value="p450"/>
    <property type="match status" value="1"/>
</dbReference>
<keyword evidence="2 7" id="KW-0349">Heme</keyword>